<reference evidence="1 2" key="1">
    <citation type="submission" date="2020-04" db="EMBL/GenBank/DDBJ databases">
        <title>The first description of lens atrophy caused by putative novel Shewanella sp. that is a new emerging pathogen for cultured rainbow trout?</title>
        <authorList>
            <person name="Saticioglu I.B."/>
            <person name="Duman M."/>
            <person name="Altun S."/>
        </authorList>
    </citation>
    <scope>NUCLEOTIDE SEQUENCE [LARGE SCALE GENOMIC DNA]</scope>
    <source>
        <strain evidence="1 2">S-1</strain>
    </source>
</reference>
<dbReference type="Proteomes" id="UP000527352">
    <property type="component" value="Unassembled WGS sequence"/>
</dbReference>
<dbReference type="SUPFAM" id="SSF53474">
    <property type="entry name" value="alpha/beta-Hydrolases"/>
    <property type="match status" value="1"/>
</dbReference>
<organism evidence="1 2">
    <name type="scientific">Shewanella oncorhynchi</name>
    <dbReference type="NCBI Taxonomy" id="2726434"/>
    <lineage>
        <taxon>Bacteria</taxon>
        <taxon>Pseudomonadati</taxon>
        <taxon>Pseudomonadota</taxon>
        <taxon>Gammaproteobacteria</taxon>
        <taxon>Alteromonadales</taxon>
        <taxon>Shewanellaceae</taxon>
        <taxon>Shewanella</taxon>
    </lineage>
</organism>
<evidence type="ECO:0000313" key="1">
    <source>
        <dbReference type="EMBL" id="NLQ24279.1"/>
    </source>
</evidence>
<dbReference type="Pfam" id="PF06821">
    <property type="entry name" value="Ser_hydrolase"/>
    <property type="match status" value="1"/>
</dbReference>
<proteinExistence type="predicted"/>
<keyword evidence="2" id="KW-1185">Reference proteome</keyword>
<sequence>MATLLIVPGFGGSGPLHWQSWIAKKYESAIWVNDLPLLEPKIHIWANAICRAIDQIEGEILILAHSFGCLATSLAIAHHPQRVAAAILVAPASPARFSENGHILPEHDGTQTIKHLLPKHPLGVTGLVIASENDPWMPFNQATKLAKKFGFPTINLGLSGHINVDSGHGQWPLIDVLIGNLIYQIESATQSLSNDLTNSNTQKTHLLHKRISNRKM</sequence>
<evidence type="ECO:0000313" key="2">
    <source>
        <dbReference type="Proteomes" id="UP000527352"/>
    </source>
</evidence>
<dbReference type="RefSeq" id="WP_168826303.1">
    <property type="nucleotide sequence ID" value="NZ_JABAEB010000009.1"/>
</dbReference>
<protein>
    <submittedName>
        <fullName evidence="1">Alpha/beta hydrolase</fullName>
    </submittedName>
</protein>
<comment type="caution">
    <text evidence="1">The sequence shown here is derived from an EMBL/GenBank/DDBJ whole genome shotgun (WGS) entry which is preliminary data.</text>
</comment>
<dbReference type="InterPro" id="IPR029058">
    <property type="entry name" value="AB_hydrolase_fold"/>
</dbReference>
<gene>
    <name evidence="1" type="ORF">HGO26_15515</name>
</gene>
<dbReference type="InterPro" id="IPR010662">
    <property type="entry name" value="RBBP9/YdeN"/>
</dbReference>
<name>A0ABX1KS85_9GAMM</name>
<dbReference type="EMBL" id="JABAEB010000009">
    <property type="protein sequence ID" value="NLQ24279.1"/>
    <property type="molecule type" value="Genomic_DNA"/>
</dbReference>
<dbReference type="GO" id="GO:0016787">
    <property type="term" value="F:hydrolase activity"/>
    <property type="evidence" value="ECO:0007669"/>
    <property type="project" value="UniProtKB-KW"/>
</dbReference>
<keyword evidence="1" id="KW-0378">Hydrolase</keyword>
<accession>A0ABX1KS85</accession>
<dbReference type="Gene3D" id="3.40.50.1820">
    <property type="entry name" value="alpha/beta hydrolase"/>
    <property type="match status" value="1"/>
</dbReference>